<organism evidence="2 3">
    <name type="scientific">Terrihabitans soli</name>
    <dbReference type="NCBI Taxonomy" id="708113"/>
    <lineage>
        <taxon>Bacteria</taxon>
        <taxon>Pseudomonadati</taxon>
        <taxon>Pseudomonadota</taxon>
        <taxon>Alphaproteobacteria</taxon>
        <taxon>Hyphomicrobiales</taxon>
        <taxon>Terrihabitans</taxon>
    </lineage>
</organism>
<dbReference type="GO" id="GO:0016787">
    <property type="term" value="F:hydrolase activity"/>
    <property type="evidence" value="ECO:0007669"/>
    <property type="project" value="InterPro"/>
</dbReference>
<feature type="domain" description="Cell wall hydrolase SleB" evidence="1">
    <location>
        <begin position="202"/>
        <end position="312"/>
    </location>
</feature>
<protein>
    <recommendedName>
        <fullName evidence="1">Cell wall hydrolase SleB domain-containing protein</fullName>
    </recommendedName>
</protein>
<evidence type="ECO:0000313" key="3">
    <source>
        <dbReference type="Proteomes" id="UP000515317"/>
    </source>
</evidence>
<dbReference type="Gene3D" id="1.10.10.2520">
    <property type="entry name" value="Cell wall hydrolase SleB, domain 1"/>
    <property type="match status" value="1"/>
</dbReference>
<proteinExistence type="predicted"/>
<dbReference type="RefSeq" id="WP_222876849.1">
    <property type="nucleotide sequence ID" value="NZ_AP023361.1"/>
</dbReference>
<dbReference type="InterPro" id="IPR042047">
    <property type="entry name" value="SleB_dom1"/>
</dbReference>
<gene>
    <name evidence="2" type="ORF">IZ6_09360</name>
</gene>
<dbReference type="Proteomes" id="UP000515317">
    <property type="component" value="Chromosome"/>
</dbReference>
<evidence type="ECO:0000259" key="1">
    <source>
        <dbReference type="Pfam" id="PF07486"/>
    </source>
</evidence>
<dbReference type="KEGG" id="tso:IZ6_09360"/>
<accession>A0A6S6QT24</accession>
<dbReference type="AlphaFoldDB" id="A0A6S6QT24"/>
<sequence>MLAPTAVAFQDAAAFAPPDAAPRWLSYFAYDPQTPDTTAQAAGKVELAFAGFVIRQAEPEYIAPKRERVPLPPSLAARFAIAFPDDRALEAFTGYGAYAEASPPAAPADTTNITAPSDGATPTALAATSLTPFEEITNYEVAALPVDPQHPVDPDITGSIGAPAAELPMPDPEAGLSLALQGEDLGKAKQCLAEAIYFEARSEPEKGQYAVAQVVMNRTRTGYYPATVCGVVYENKNRRNSCQFSFACDGKPDRVRDPKSWATAQRIADDVLMNGAYLPDIGTSTHYHATYVRPRWVRDMTDRHRLGTHVFYRVRNWSDEGV</sequence>
<evidence type="ECO:0000313" key="2">
    <source>
        <dbReference type="EMBL" id="BCJ90201.1"/>
    </source>
</evidence>
<dbReference type="Pfam" id="PF07486">
    <property type="entry name" value="Hydrolase_2"/>
    <property type="match status" value="1"/>
</dbReference>
<name>A0A6S6QT24_9HYPH</name>
<dbReference type="EMBL" id="AP023361">
    <property type="protein sequence ID" value="BCJ90201.1"/>
    <property type="molecule type" value="Genomic_DNA"/>
</dbReference>
<keyword evidence="3" id="KW-1185">Reference proteome</keyword>
<reference evidence="2 3" key="1">
    <citation type="submission" date="2020-08" db="EMBL/GenBank/DDBJ databases">
        <title>Genome sequence of Rhizobiales bacterium strain IZ6.</title>
        <authorList>
            <person name="Nakai R."/>
            <person name="Naganuma T."/>
        </authorList>
    </citation>
    <scope>NUCLEOTIDE SEQUENCE [LARGE SCALE GENOMIC DNA]</scope>
    <source>
        <strain evidence="2 3">IZ6</strain>
    </source>
</reference>
<dbReference type="InterPro" id="IPR011105">
    <property type="entry name" value="Cell_wall_hydrolase_SleB"/>
</dbReference>